<dbReference type="SUPFAM" id="SSF143011">
    <property type="entry name" value="RelE-like"/>
    <property type="match status" value="1"/>
</dbReference>
<evidence type="ECO:0000313" key="2">
    <source>
        <dbReference type="EMBL" id="SNR53005.1"/>
    </source>
</evidence>
<evidence type="ECO:0000313" key="3">
    <source>
        <dbReference type="Proteomes" id="UP000198397"/>
    </source>
</evidence>
<dbReference type="Gene3D" id="3.30.2310.20">
    <property type="entry name" value="RelE-like"/>
    <property type="match status" value="1"/>
</dbReference>
<dbReference type="InterPro" id="IPR035093">
    <property type="entry name" value="RelE/ParE_toxin_dom_sf"/>
</dbReference>
<dbReference type="InterPro" id="IPR007712">
    <property type="entry name" value="RelE/ParE_toxin"/>
</dbReference>
<protein>
    <recommendedName>
        <fullName evidence="4">mRNA-degrading endonuclease RelE, toxin component of the RelBE toxin-antitoxin system</fullName>
    </recommendedName>
</protein>
<keyword evidence="1" id="KW-1277">Toxin-antitoxin system</keyword>
<organism evidence="2 3">
    <name type="scientific">Halorubrum vacuolatum</name>
    <name type="common">Natronobacterium vacuolatum</name>
    <dbReference type="NCBI Taxonomy" id="63740"/>
    <lineage>
        <taxon>Archaea</taxon>
        <taxon>Methanobacteriati</taxon>
        <taxon>Methanobacteriota</taxon>
        <taxon>Stenosarchaea group</taxon>
        <taxon>Halobacteria</taxon>
        <taxon>Halobacteriales</taxon>
        <taxon>Haloferacaceae</taxon>
        <taxon>Halorubrum</taxon>
    </lineage>
</organism>
<evidence type="ECO:0008006" key="4">
    <source>
        <dbReference type="Google" id="ProtNLM"/>
    </source>
</evidence>
<reference evidence="2 3" key="1">
    <citation type="submission" date="2017-06" db="EMBL/GenBank/DDBJ databases">
        <authorList>
            <person name="Kim H.J."/>
            <person name="Triplett B.A."/>
        </authorList>
    </citation>
    <scope>NUCLEOTIDE SEQUENCE [LARGE SCALE GENOMIC DNA]</scope>
    <source>
        <strain evidence="2 3">DSM 8800</strain>
    </source>
</reference>
<dbReference type="AlphaFoldDB" id="A0A238X217"/>
<sequence length="107" mass="13113">MMKETLENLSKTTYRPEFLRQFEELNRETQNKAAQKKTELVEEYRTNPWKHPRVKYIPSQGEIWRLKIGNRGQKIDHRIFFDLNDEGLIFLTIQHRDRAYEKNRPKH</sequence>
<dbReference type="Pfam" id="PF05016">
    <property type="entry name" value="ParE_toxin"/>
    <property type="match status" value="1"/>
</dbReference>
<keyword evidence="3" id="KW-1185">Reference proteome</keyword>
<proteinExistence type="predicted"/>
<gene>
    <name evidence="2" type="ORF">SAMN06264855_11295</name>
</gene>
<name>A0A238X217_HALVU</name>
<accession>A0A238X217</accession>
<dbReference type="EMBL" id="FZNQ01000012">
    <property type="protein sequence ID" value="SNR53005.1"/>
    <property type="molecule type" value="Genomic_DNA"/>
</dbReference>
<evidence type="ECO:0000256" key="1">
    <source>
        <dbReference type="ARBA" id="ARBA00022649"/>
    </source>
</evidence>
<dbReference type="Proteomes" id="UP000198397">
    <property type="component" value="Unassembled WGS sequence"/>
</dbReference>